<dbReference type="Pfam" id="PF07589">
    <property type="entry name" value="PEP-CTERM"/>
    <property type="match status" value="1"/>
</dbReference>
<dbReference type="NCBIfam" id="TIGR02595">
    <property type="entry name" value="PEP_CTERM"/>
    <property type="match status" value="1"/>
</dbReference>
<dbReference type="EMBL" id="CP019791">
    <property type="protein sequence ID" value="AQT67767.1"/>
    <property type="molecule type" value="Genomic_DNA"/>
</dbReference>
<evidence type="ECO:0000313" key="4">
    <source>
        <dbReference type="Proteomes" id="UP000189674"/>
    </source>
</evidence>
<proteinExistence type="predicted"/>
<evidence type="ECO:0000313" key="3">
    <source>
        <dbReference type="EMBL" id="AQT67767.1"/>
    </source>
</evidence>
<keyword evidence="1" id="KW-0732">Signal</keyword>
<protein>
    <recommendedName>
        <fullName evidence="2">Ice-binding protein C-terminal domain-containing protein</fullName>
    </recommendedName>
</protein>
<feature type="chain" id="PRO_5012234084" description="Ice-binding protein C-terminal domain-containing protein" evidence="1">
    <location>
        <begin position="20"/>
        <end position="173"/>
    </location>
</feature>
<dbReference type="KEGG" id="alus:STSP2_00916"/>
<dbReference type="InterPro" id="IPR013424">
    <property type="entry name" value="Ice-binding_C"/>
</dbReference>
<evidence type="ECO:0000256" key="1">
    <source>
        <dbReference type="SAM" id="SignalP"/>
    </source>
</evidence>
<organism evidence="3 4">
    <name type="scientific">Anaerohalosphaera lusitana</name>
    <dbReference type="NCBI Taxonomy" id="1936003"/>
    <lineage>
        <taxon>Bacteria</taxon>
        <taxon>Pseudomonadati</taxon>
        <taxon>Planctomycetota</taxon>
        <taxon>Phycisphaerae</taxon>
        <taxon>Sedimentisphaerales</taxon>
        <taxon>Anaerohalosphaeraceae</taxon>
        <taxon>Anaerohalosphaera</taxon>
    </lineage>
</organism>
<dbReference type="RefSeq" id="WP_146660221.1">
    <property type="nucleotide sequence ID" value="NZ_CP019791.1"/>
</dbReference>
<name>A0A1U9NJ06_9BACT</name>
<evidence type="ECO:0000259" key="2">
    <source>
        <dbReference type="Pfam" id="PF07589"/>
    </source>
</evidence>
<sequence>MNRTSILGLILFSFLPAIASANLITGDGIPLVQYNTLTGLVLVDTDGANVTGLGVDFYDSETGQVSEDVNHFFDNSPTNPLFAEYGGIIPEWRTGFVGETIYAELNGVRRPAGTLTPWAQISAGLTTDNFIGAKYWLEGSSRKYTDIQIVPEPATLAMLGIGTLAIRKNIFRN</sequence>
<reference evidence="4" key="1">
    <citation type="submission" date="2017-02" db="EMBL/GenBank/DDBJ databases">
        <title>Comparative genomics and description of representatives of a novel lineage of planctomycetes thriving in anoxic sediments.</title>
        <authorList>
            <person name="Spring S."/>
            <person name="Bunk B."/>
            <person name="Sproer C."/>
        </authorList>
    </citation>
    <scope>NUCLEOTIDE SEQUENCE [LARGE SCALE GENOMIC DNA]</scope>
    <source>
        <strain evidence="4">ST-NAGAB-D1</strain>
    </source>
</reference>
<dbReference type="AlphaFoldDB" id="A0A1U9NJ06"/>
<dbReference type="Proteomes" id="UP000189674">
    <property type="component" value="Chromosome"/>
</dbReference>
<feature type="signal peptide" evidence="1">
    <location>
        <begin position="1"/>
        <end position="19"/>
    </location>
</feature>
<gene>
    <name evidence="3" type="ORF">STSP2_00916</name>
</gene>
<keyword evidence="4" id="KW-1185">Reference proteome</keyword>
<accession>A0A1U9NJ06</accession>
<feature type="domain" description="Ice-binding protein C-terminal" evidence="2">
    <location>
        <begin position="150"/>
        <end position="165"/>
    </location>
</feature>